<dbReference type="AlphaFoldDB" id="A0A2A6BD38"/>
<gene>
    <name evidence="1" type="primary">WBGene00283411</name>
</gene>
<keyword evidence="2" id="KW-1185">Reference proteome</keyword>
<dbReference type="EnsemblMetazoa" id="PPA45042.1">
    <property type="protein sequence ID" value="PPA45042.1"/>
    <property type="gene ID" value="WBGene00283411"/>
</dbReference>
<organism evidence="1 2">
    <name type="scientific">Pristionchus pacificus</name>
    <name type="common">Parasitic nematode worm</name>
    <dbReference type="NCBI Taxonomy" id="54126"/>
    <lineage>
        <taxon>Eukaryota</taxon>
        <taxon>Metazoa</taxon>
        <taxon>Ecdysozoa</taxon>
        <taxon>Nematoda</taxon>
        <taxon>Chromadorea</taxon>
        <taxon>Rhabditida</taxon>
        <taxon>Rhabditina</taxon>
        <taxon>Diplogasteromorpha</taxon>
        <taxon>Diplogasteroidea</taxon>
        <taxon>Neodiplogasteridae</taxon>
        <taxon>Pristionchus</taxon>
    </lineage>
</organism>
<sequence length="79" mass="9009">MNRVKKKRDRRDWDGLEETGHWIAMGGLVRCGTDGGWTEITRSKSAIGREKVRYEGNGDKDNLDLRVISPPLGGKKRRQ</sequence>
<evidence type="ECO:0000313" key="2">
    <source>
        <dbReference type="Proteomes" id="UP000005239"/>
    </source>
</evidence>
<reference evidence="1" key="2">
    <citation type="submission" date="2022-06" db="UniProtKB">
        <authorList>
            <consortium name="EnsemblMetazoa"/>
        </authorList>
    </citation>
    <scope>IDENTIFICATION</scope>
    <source>
        <strain evidence="1">PS312</strain>
    </source>
</reference>
<protein>
    <submittedName>
        <fullName evidence="1">Uncharacterized protein</fullName>
    </submittedName>
</protein>
<accession>A0A8R1Z434</accession>
<name>A0A2A6BD38_PRIPA</name>
<dbReference type="Proteomes" id="UP000005239">
    <property type="component" value="Unassembled WGS sequence"/>
</dbReference>
<evidence type="ECO:0000313" key="1">
    <source>
        <dbReference type="EnsemblMetazoa" id="PPA45042.1"/>
    </source>
</evidence>
<accession>A0A2A6BD38</accession>
<reference evidence="2" key="1">
    <citation type="journal article" date="2008" name="Nat. Genet.">
        <title>The Pristionchus pacificus genome provides a unique perspective on nematode lifestyle and parasitism.</title>
        <authorList>
            <person name="Dieterich C."/>
            <person name="Clifton S.W."/>
            <person name="Schuster L.N."/>
            <person name="Chinwalla A."/>
            <person name="Delehaunty K."/>
            <person name="Dinkelacker I."/>
            <person name="Fulton L."/>
            <person name="Fulton R."/>
            <person name="Godfrey J."/>
            <person name="Minx P."/>
            <person name="Mitreva M."/>
            <person name="Roeseler W."/>
            <person name="Tian H."/>
            <person name="Witte H."/>
            <person name="Yang S.P."/>
            <person name="Wilson R.K."/>
            <person name="Sommer R.J."/>
        </authorList>
    </citation>
    <scope>NUCLEOTIDE SEQUENCE [LARGE SCALE GENOMIC DNA]</scope>
    <source>
        <strain evidence="2">PS312</strain>
    </source>
</reference>
<proteinExistence type="predicted"/>